<evidence type="ECO:0000313" key="3">
    <source>
        <dbReference type="EMBL" id="KAK9818698.1"/>
    </source>
</evidence>
<evidence type="ECO:0008006" key="5">
    <source>
        <dbReference type="Google" id="ProtNLM"/>
    </source>
</evidence>
<dbReference type="InterPro" id="IPR050577">
    <property type="entry name" value="MAPR/NEUFC/NENF-like"/>
</dbReference>
<comment type="caution">
    <text evidence="3">The sequence shown here is derived from an EMBL/GenBank/DDBJ whole genome shotgun (WGS) entry which is preliminary data.</text>
</comment>
<keyword evidence="2" id="KW-1133">Transmembrane helix</keyword>
<keyword evidence="2" id="KW-0472">Membrane</keyword>
<sequence length="154" mass="17666">MLQYLWPESLTGKLLSLFAAAVVFMIVQSLYDMYTTKPALVLTRQPRQIGDITLDSLESYDGRDPGRPILLAIRGRVYDVTEGREYYGPKSSFDAEDELDSSPSRELSQYDVERFRQQSQHLELMWKIQRGQIKCPHCKGTGFRAAWMKPGCPL</sequence>
<dbReference type="GO" id="GO:0012505">
    <property type="term" value="C:endomembrane system"/>
    <property type="evidence" value="ECO:0007669"/>
    <property type="project" value="TreeGrafter"/>
</dbReference>
<keyword evidence="4" id="KW-1185">Reference proteome</keyword>
<accession>A0AAW1QBG9</accession>
<evidence type="ECO:0000313" key="4">
    <source>
        <dbReference type="Proteomes" id="UP001438707"/>
    </source>
</evidence>
<organism evidence="3 4">
    <name type="scientific">Apatococcus lobatus</name>
    <dbReference type="NCBI Taxonomy" id="904363"/>
    <lineage>
        <taxon>Eukaryota</taxon>
        <taxon>Viridiplantae</taxon>
        <taxon>Chlorophyta</taxon>
        <taxon>core chlorophytes</taxon>
        <taxon>Trebouxiophyceae</taxon>
        <taxon>Chlorellales</taxon>
        <taxon>Chlorellaceae</taxon>
        <taxon>Apatococcus</taxon>
    </lineage>
</organism>
<dbReference type="EMBL" id="JALJOS010000057">
    <property type="protein sequence ID" value="KAK9818698.1"/>
    <property type="molecule type" value="Genomic_DNA"/>
</dbReference>
<dbReference type="Proteomes" id="UP001438707">
    <property type="component" value="Unassembled WGS sequence"/>
</dbReference>
<feature type="transmembrane region" description="Helical" evidence="2">
    <location>
        <begin position="14"/>
        <end position="34"/>
    </location>
</feature>
<keyword evidence="1" id="KW-0446">Lipid-binding</keyword>
<dbReference type="PANTHER" id="PTHR10281:SF76">
    <property type="entry name" value="CALCUTTA CUP-RELATED"/>
    <property type="match status" value="1"/>
</dbReference>
<dbReference type="GO" id="GO:0005496">
    <property type="term" value="F:steroid binding"/>
    <property type="evidence" value="ECO:0007669"/>
    <property type="project" value="UniProtKB-KW"/>
</dbReference>
<protein>
    <recommendedName>
        <fullName evidence="5">Cytochrome b5 heme-binding domain-containing protein</fullName>
    </recommendedName>
</protein>
<gene>
    <name evidence="3" type="ORF">WJX74_008869</name>
</gene>
<dbReference type="InterPro" id="IPR036400">
    <property type="entry name" value="Cyt_B5-like_heme/steroid_sf"/>
</dbReference>
<dbReference type="AlphaFoldDB" id="A0AAW1QBG9"/>
<dbReference type="GO" id="GO:0016020">
    <property type="term" value="C:membrane"/>
    <property type="evidence" value="ECO:0007669"/>
    <property type="project" value="TreeGrafter"/>
</dbReference>
<evidence type="ECO:0000256" key="2">
    <source>
        <dbReference type="SAM" id="Phobius"/>
    </source>
</evidence>
<evidence type="ECO:0000256" key="1">
    <source>
        <dbReference type="ARBA" id="ARBA00022665"/>
    </source>
</evidence>
<proteinExistence type="predicted"/>
<dbReference type="SUPFAM" id="SSF55856">
    <property type="entry name" value="Cytochrome b5-like heme/steroid binding domain"/>
    <property type="match status" value="1"/>
</dbReference>
<dbReference type="PANTHER" id="PTHR10281">
    <property type="entry name" value="MEMBRANE-ASSOCIATED PROGESTERONE RECEPTOR COMPONENT-RELATED"/>
    <property type="match status" value="1"/>
</dbReference>
<reference evidence="3 4" key="1">
    <citation type="journal article" date="2024" name="Nat. Commun.">
        <title>Phylogenomics reveals the evolutionary origins of lichenization in chlorophyte algae.</title>
        <authorList>
            <person name="Puginier C."/>
            <person name="Libourel C."/>
            <person name="Otte J."/>
            <person name="Skaloud P."/>
            <person name="Haon M."/>
            <person name="Grisel S."/>
            <person name="Petersen M."/>
            <person name="Berrin J.G."/>
            <person name="Delaux P.M."/>
            <person name="Dal Grande F."/>
            <person name="Keller J."/>
        </authorList>
    </citation>
    <scope>NUCLEOTIDE SEQUENCE [LARGE SCALE GENOMIC DNA]</scope>
    <source>
        <strain evidence="3 4">SAG 2145</strain>
    </source>
</reference>
<dbReference type="Gene3D" id="3.10.120.10">
    <property type="entry name" value="Cytochrome b5-like heme/steroid binding domain"/>
    <property type="match status" value="1"/>
</dbReference>
<name>A0AAW1QBG9_9CHLO</name>
<keyword evidence="2" id="KW-0812">Transmembrane</keyword>
<keyword evidence="1" id="KW-0754">Steroid-binding</keyword>